<dbReference type="InterPro" id="IPR046470">
    <property type="entry name" value="SAM_HAT_C"/>
</dbReference>
<organism evidence="5 6">
    <name type="scientific">Stygiolobus azoricus</name>
    <dbReference type="NCBI Taxonomy" id="41675"/>
    <lineage>
        <taxon>Archaea</taxon>
        <taxon>Thermoproteota</taxon>
        <taxon>Thermoprotei</taxon>
        <taxon>Sulfolobales</taxon>
        <taxon>Sulfolobaceae</taxon>
        <taxon>Stygiolobus</taxon>
    </lineage>
</organism>
<dbReference type="EMBL" id="CP045483">
    <property type="protein sequence ID" value="QGR18853.1"/>
    <property type="molecule type" value="Genomic_DNA"/>
</dbReference>
<proteinExistence type="inferred from homology"/>
<dbReference type="Pfam" id="PF01887">
    <property type="entry name" value="SAM_HAT_N"/>
    <property type="match status" value="1"/>
</dbReference>
<dbReference type="InterPro" id="IPR002747">
    <property type="entry name" value="SAM_OH_AdoTrfase"/>
</dbReference>
<reference evidence="5 6" key="1">
    <citation type="submission" date="2019-10" db="EMBL/GenBank/DDBJ databases">
        <title>Genome Sequences from Six Type Strain Members of the Archaeal Family Sulfolobaceae: Acidianus ambivalens, Acidianus infernus, Metallosphaera prunae, Stygiolobus azoricus, Sulfolobus metallicus, and Sulfurisphaera ohwakuensis.</title>
        <authorList>
            <person name="Counts J.A."/>
            <person name="Kelly R.M."/>
        </authorList>
    </citation>
    <scope>NUCLEOTIDE SEQUENCE [LARGE SCALE GENOMIC DNA]</scope>
    <source>
        <strain evidence="5 6">FC6</strain>
    </source>
</reference>
<dbReference type="Gene3D" id="2.40.30.90">
    <property type="entry name" value="Bacterial fluorinating enzyme like"/>
    <property type="match status" value="1"/>
</dbReference>
<dbReference type="InterPro" id="IPR023228">
    <property type="entry name" value="SAM_OH_AdoTrfase_N_sf"/>
</dbReference>
<dbReference type="PANTHER" id="PTHR35092:SF1">
    <property type="entry name" value="CHLORINASE MJ1651"/>
    <property type="match status" value="1"/>
</dbReference>
<evidence type="ECO:0000259" key="4">
    <source>
        <dbReference type="Pfam" id="PF20257"/>
    </source>
</evidence>
<dbReference type="Gene3D" id="3.40.50.10790">
    <property type="entry name" value="S-adenosyl-l-methionine hydroxide adenosyltransferase, N-terminal"/>
    <property type="match status" value="1"/>
</dbReference>
<protein>
    <recommendedName>
        <fullName evidence="7">S-adenosyl-l-methionine hydroxide adenosyltransferase</fullName>
    </recommendedName>
</protein>
<dbReference type="Proteomes" id="UP000423396">
    <property type="component" value="Chromosome"/>
</dbReference>
<feature type="domain" description="S-adenosyl-l-methionine hydroxide adenosyltransferase C-terminal" evidence="4">
    <location>
        <begin position="186"/>
        <end position="270"/>
    </location>
</feature>
<evidence type="ECO:0000256" key="1">
    <source>
        <dbReference type="ARBA" id="ARBA00022691"/>
    </source>
</evidence>
<evidence type="ECO:0000313" key="6">
    <source>
        <dbReference type="Proteomes" id="UP000423396"/>
    </source>
</evidence>
<gene>
    <name evidence="5" type="ORF">D1868_01840</name>
</gene>
<dbReference type="PIRSF" id="PIRSF006779">
    <property type="entry name" value="UCP006779"/>
    <property type="match status" value="1"/>
</dbReference>
<accession>A0A650CM69</accession>
<keyword evidence="1" id="KW-0949">S-adenosyl-L-methionine</keyword>
<dbReference type="AlphaFoldDB" id="A0A650CM69"/>
<name>A0A650CM69_9CREN</name>
<comment type="similarity">
    <text evidence="2">Belongs to the SAM hydrolase / SAM-dependent halogenase family.</text>
</comment>
<evidence type="ECO:0000259" key="3">
    <source>
        <dbReference type="Pfam" id="PF01887"/>
    </source>
</evidence>
<evidence type="ECO:0000313" key="5">
    <source>
        <dbReference type="EMBL" id="QGR18853.1"/>
    </source>
</evidence>
<sequence>MSNLWWRKLRKQIAILTDFGISDNYNGVMEAVIRKFNPEIEITYITPQAKEFNIYSGAYLLYTAYKYFRRGTIFLVVIDPGVGTSRKPLIIKSTNYFFVGPDNGVLFPAANEDRIKSIIWIKNPRLYLSKRISNTFHGRDIFAVTTALLSLGVDMKIFGEEISQITNLDFEYKLEKIAENKLKACGKVIYVDHFGNVTTSIRIDKDLLVNINGKLILKDGQEYELHQVKTFGESYGQELLVYKNGYSFIEIGINKGSAFHILNLREGDEVCVEVFTQVDFNPST</sequence>
<dbReference type="InterPro" id="IPR023227">
    <property type="entry name" value="SAM_OH_AdoTrfase_C_sf"/>
</dbReference>
<dbReference type="Pfam" id="PF20257">
    <property type="entry name" value="SAM_HAT_C"/>
    <property type="match status" value="1"/>
</dbReference>
<dbReference type="InterPro" id="IPR046469">
    <property type="entry name" value="SAM_HAT_N"/>
</dbReference>
<dbReference type="SUPFAM" id="SSF101852">
    <property type="entry name" value="Bacterial fluorinating enzyme, C-terminal domain"/>
    <property type="match status" value="1"/>
</dbReference>
<dbReference type="PANTHER" id="PTHR35092">
    <property type="entry name" value="CHLORINASE MJ1651"/>
    <property type="match status" value="1"/>
</dbReference>
<evidence type="ECO:0000256" key="2">
    <source>
        <dbReference type="ARBA" id="ARBA00024035"/>
    </source>
</evidence>
<dbReference type="OrthoDB" id="372224at2157"/>
<keyword evidence="6" id="KW-1185">Reference proteome</keyword>
<dbReference type="SUPFAM" id="SSF102522">
    <property type="entry name" value="Bacterial fluorinating enzyme, N-terminal domain"/>
    <property type="match status" value="1"/>
</dbReference>
<evidence type="ECO:0008006" key="7">
    <source>
        <dbReference type="Google" id="ProtNLM"/>
    </source>
</evidence>
<dbReference type="KEGG" id="sazo:D1868_01840"/>
<feature type="domain" description="S-adenosyl-l-methionine hydroxide adenosyltransferase N-terminal" evidence="3">
    <location>
        <begin position="13"/>
        <end position="158"/>
    </location>
</feature>